<dbReference type="GO" id="GO:0030008">
    <property type="term" value="C:TRAPP complex"/>
    <property type="evidence" value="ECO:0007669"/>
    <property type="project" value="TreeGrafter"/>
</dbReference>
<dbReference type="STRING" id="1016849.A0A0D1YYK3"/>
<proteinExistence type="predicted"/>
<feature type="compositionally biased region" description="Polar residues" evidence="1">
    <location>
        <begin position="449"/>
        <end position="459"/>
    </location>
</feature>
<dbReference type="EMBL" id="KN846951">
    <property type="protein sequence ID" value="KIV86584.1"/>
    <property type="molecule type" value="Genomic_DNA"/>
</dbReference>
<accession>A0A0D1YYK3</accession>
<organism evidence="2 3">
    <name type="scientific">Exophiala sideris</name>
    <dbReference type="NCBI Taxonomy" id="1016849"/>
    <lineage>
        <taxon>Eukaryota</taxon>
        <taxon>Fungi</taxon>
        <taxon>Dikarya</taxon>
        <taxon>Ascomycota</taxon>
        <taxon>Pezizomycotina</taxon>
        <taxon>Eurotiomycetes</taxon>
        <taxon>Chaetothyriomycetidae</taxon>
        <taxon>Chaetothyriales</taxon>
        <taxon>Herpotrichiellaceae</taxon>
        <taxon>Exophiala</taxon>
    </lineage>
</organism>
<feature type="region of interest" description="Disordered" evidence="1">
    <location>
        <begin position="1"/>
        <end position="81"/>
    </location>
</feature>
<dbReference type="GO" id="GO:0005794">
    <property type="term" value="C:Golgi apparatus"/>
    <property type="evidence" value="ECO:0007669"/>
    <property type="project" value="TreeGrafter"/>
</dbReference>
<dbReference type="OrthoDB" id="428342at2759"/>
<evidence type="ECO:0000256" key="1">
    <source>
        <dbReference type="SAM" id="MobiDB-lite"/>
    </source>
</evidence>
<name>A0A0D1YYK3_9EURO</name>
<feature type="compositionally biased region" description="Low complexity" evidence="1">
    <location>
        <begin position="31"/>
        <end position="48"/>
    </location>
</feature>
<dbReference type="Proteomes" id="UP000053599">
    <property type="component" value="Unassembled WGS sequence"/>
</dbReference>
<feature type="compositionally biased region" description="Basic residues" evidence="1">
    <location>
        <begin position="1"/>
        <end position="11"/>
    </location>
</feature>
<dbReference type="AlphaFoldDB" id="A0A0D1YYK3"/>
<evidence type="ECO:0000313" key="3">
    <source>
        <dbReference type="Proteomes" id="UP000053599"/>
    </source>
</evidence>
<protein>
    <submittedName>
        <fullName evidence="2">Uncharacterized protein</fullName>
    </submittedName>
</protein>
<dbReference type="PANTHER" id="PTHR21581:SF6">
    <property type="entry name" value="TRAFFICKING PROTEIN PARTICLE COMPLEX SUBUNIT 12"/>
    <property type="match status" value="1"/>
</dbReference>
<sequence>MASSQHSRKPSTRAPLPRRTTKGPLDALADPLSIPASSTPSPTLPAGSQPTLLPQEDLLETVSQSQEATAQPPGPIDEPTTEERDLSFLLDASIYHPLSQLEIPGPFRRPFLPPPTSDTIAQSLEQLDTLLSQCEFLRAAQFAGSILTSGTLRSTDSKTVFRLLAIRYSCLELSGNVLLAAQEAKALEDLSSSFYYEDPPSEKPDGEDAEETHAVPHHIMPFALRLQALRLQSIGFSDPRRGVTSLYDVAFECRRHLSASSTSSDERKAWSERLYEVSIRVVNALIEMGDLDCASRTLESMKQIGHVKQAIWTTRMVLLLLKMGDVAHAHALAESSELQAQEKSAIKSLIAIGEGDYDEAAKALLGGEAGVDPAVRALVGQNLAVAHLYKGEVRRSREILQELVNEGYSFQALTVNLATIYDLSSDKSRDLKMSMVSHVAEQKRDTGHSRSFSNADFKL</sequence>
<dbReference type="PANTHER" id="PTHR21581">
    <property type="entry name" value="D-ALANYL-D-ALANINE CARBOXYPEPTIDASE"/>
    <property type="match status" value="1"/>
</dbReference>
<reference evidence="2 3" key="1">
    <citation type="submission" date="2015-01" db="EMBL/GenBank/DDBJ databases">
        <title>The Genome Sequence of Exophiala sideris CBS121828.</title>
        <authorList>
            <consortium name="The Broad Institute Genomics Platform"/>
            <person name="Cuomo C."/>
            <person name="de Hoog S."/>
            <person name="Gorbushina A."/>
            <person name="Stielow B."/>
            <person name="Teixiera M."/>
            <person name="Abouelleil A."/>
            <person name="Chapman S.B."/>
            <person name="Priest M."/>
            <person name="Young S.K."/>
            <person name="Wortman J."/>
            <person name="Nusbaum C."/>
            <person name="Birren B."/>
        </authorList>
    </citation>
    <scope>NUCLEOTIDE SEQUENCE [LARGE SCALE GENOMIC DNA]</scope>
    <source>
        <strain evidence="2 3">CBS 121828</strain>
    </source>
</reference>
<dbReference type="HOGENOM" id="CLU_022275_0_0_1"/>
<feature type="region of interest" description="Disordered" evidence="1">
    <location>
        <begin position="440"/>
        <end position="459"/>
    </location>
</feature>
<gene>
    <name evidence="2" type="ORF">PV11_02184</name>
</gene>
<evidence type="ECO:0000313" key="2">
    <source>
        <dbReference type="EMBL" id="KIV86584.1"/>
    </source>
</evidence>